<dbReference type="AlphaFoldDB" id="A0A2N1JCH8"/>
<dbReference type="Gene3D" id="3.90.190.10">
    <property type="entry name" value="Protein tyrosine phosphatase superfamily"/>
    <property type="match status" value="1"/>
</dbReference>
<feature type="region of interest" description="Disordered" evidence="1">
    <location>
        <begin position="269"/>
        <end position="297"/>
    </location>
</feature>
<dbReference type="GO" id="GO:0016791">
    <property type="term" value="F:phosphatase activity"/>
    <property type="evidence" value="ECO:0007669"/>
    <property type="project" value="TreeGrafter"/>
</dbReference>
<evidence type="ECO:0000313" key="2">
    <source>
        <dbReference type="EMBL" id="PKI84232.1"/>
    </source>
</evidence>
<dbReference type="InterPro" id="IPR004861">
    <property type="entry name" value="Siw14-like"/>
</dbReference>
<protein>
    <submittedName>
        <fullName evidence="2">Uncharacterized protein</fullName>
    </submittedName>
</protein>
<feature type="region of interest" description="Disordered" evidence="1">
    <location>
        <begin position="309"/>
        <end position="404"/>
    </location>
</feature>
<name>A0A2N1JCH8_9BASI</name>
<dbReference type="Proteomes" id="UP000232875">
    <property type="component" value="Unassembled WGS sequence"/>
</dbReference>
<dbReference type="PANTHER" id="PTHR31126">
    <property type="entry name" value="TYROSINE-PROTEIN PHOSPHATASE"/>
    <property type="match status" value="1"/>
</dbReference>
<feature type="compositionally biased region" description="Low complexity" evidence="1">
    <location>
        <begin position="269"/>
        <end position="290"/>
    </location>
</feature>
<dbReference type="SUPFAM" id="SSF52799">
    <property type="entry name" value="(Phosphotyrosine protein) phosphatases II"/>
    <property type="match status" value="1"/>
</dbReference>
<evidence type="ECO:0000256" key="1">
    <source>
        <dbReference type="SAM" id="MobiDB-lite"/>
    </source>
</evidence>
<dbReference type="PANTHER" id="PTHR31126:SF14">
    <property type="entry name" value="TYROSINE-PROTEIN PHOSPHATASE OCA6-RELATED"/>
    <property type="match status" value="1"/>
</dbReference>
<dbReference type="EMBL" id="KZ454989">
    <property type="protein sequence ID" value="PKI84232.1"/>
    <property type="molecule type" value="Genomic_DNA"/>
</dbReference>
<reference evidence="2 3" key="1">
    <citation type="submission" date="2017-10" db="EMBL/GenBank/DDBJ databases">
        <title>A novel species of cold-tolerant Malassezia isolated from bats.</title>
        <authorList>
            <person name="Lorch J.M."/>
            <person name="Palmer J.M."/>
            <person name="Vanderwolf K.J."/>
            <person name="Schmidt K.Z."/>
            <person name="Verant M.L."/>
            <person name="Weller T.J."/>
            <person name="Blehert D.S."/>
        </authorList>
    </citation>
    <scope>NUCLEOTIDE SEQUENCE [LARGE SCALE GENOMIC DNA]</scope>
    <source>
        <strain evidence="2 3">NWHC:44797-103</strain>
    </source>
</reference>
<dbReference type="Pfam" id="PF03162">
    <property type="entry name" value="Y_phosphatase2"/>
    <property type="match status" value="1"/>
</dbReference>
<proteinExistence type="predicted"/>
<dbReference type="STRING" id="2020962.A0A2N1JCH8"/>
<dbReference type="OrthoDB" id="6375174at2759"/>
<gene>
    <name evidence="2" type="ORF">MVES_001434</name>
</gene>
<sequence>MGRVPLTPPIRFGTVAFPLPCTDLESDVSSGESVRLTSFSECLYRGAYPKARNLPFLSTLHLRTIVSLTPKPIDCDVEIEAWAKRQNGSLGVRIVHIRTEKPKEDTGGLTREGAARALAELLNRRNLPLYVHCLDGMDVTSTLIACLRKIQAWSEHGLRMELARGLSGSSSRLSGAPLEVPKHLSQFVERYGQPDGVVLPLREHIPCWVWPGMNMALSEQHAMDQMAVHHPTLKIYFTCSEQYISAQQQRLGAVWSVVRIGRASTPSSLSLSDVSSGWHSPPSPCSPHTSQDTTVTEPRLWRSASGMLRHAPDDDLQTPRAGPTYMASDIPSLDASESENMDRTPLVEARDPPRMANDAIPALGLENGLDVEEALDQDDDLDDDDDDDDDDPSQVLDALDLEGY</sequence>
<dbReference type="InterPro" id="IPR029021">
    <property type="entry name" value="Prot-tyrosine_phosphatase-like"/>
</dbReference>
<feature type="compositionally biased region" description="Acidic residues" evidence="1">
    <location>
        <begin position="369"/>
        <end position="392"/>
    </location>
</feature>
<organism evidence="2 3">
    <name type="scientific">Malassezia vespertilionis</name>
    <dbReference type="NCBI Taxonomy" id="2020962"/>
    <lineage>
        <taxon>Eukaryota</taxon>
        <taxon>Fungi</taxon>
        <taxon>Dikarya</taxon>
        <taxon>Basidiomycota</taxon>
        <taxon>Ustilaginomycotina</taxon>
        <taxon>Malasseziomycetes</taxon>
        <taxon>Malasseziales</taxon>
        <taxon>Malasseziaceae</taxon>
        <taxon>Malassezia</taxon>
    </lineage>
</organism>
<keyword evidence="3" id="KW-1185">Reference proteome</keyword>
<accession>A0A2N1JCH8</accession>
<evidence type="ECO:0000313" key="3">
    <source>
        <dbReference type="Proteomes" id="UP000232875"/>
    </source>
</evidence>